<proteinExistence type="predicted"/>
<sequence>MDISYLSTLAWFMNIPCDHVGIRILILLVKLRGHGCKHETTNIQGVIRVLLISTSAIITFILL</sequence>
<organism evidence="1">
    <name type="scientific">Zea mays</name>
    <name type="common">Maize</name>
    <dbReference type="NCBI Taxonomy" id="4577"/>
    <lineage>
        <taxon>Eukaryota</taxon>
        <taxon>Viridiplantae</taxon>
        <taxon>Streptophyta</taxon>
        <taxon>Embryophyta</taxon>
        <taxon>Tracheophyta</taxon>
        <taxon>Spermatophyta</taxon>
        <taxon>Magnoliopsida</taxon>
        <taxon>Liliopsida</taxon>
        <taxon>Poales</taxon>
        <taxon>Poaceae</taxon>
        <taxon>PACMAD clade</taxon>
        <taxon>Panicoideae</taxon>
        <taxon>Andropogonodae</taxon>
        <taxon>Andropogoneae</taxon>
        <taxon>Tripsacinae</taxon>
        <taxon>Zea</taxon>
    </lineage>
</organism>
<dbReference type="EMBL" id="CM007649">
    <property type="protein sequence ID" value="ONM41260.1"/>
    <property type="molecule type" value="Genomic_DNA"/>
</dbReference>
<dbReference type="AlphaFoldDB" id="A0A1D6NM30"/>
<evidence type="ECO:0000313" key="1">
    <source>
        <dbReference type="EMBL" id="ONM41260.1"/>
    </source>
</evidence>
<gene>
    <name evidence="1" type="ORF">ZEAMMB73_Zm00001d044470</name>
</gene>
<name>A0A1D6NM30_MAIZE</name>
<accession>A0A1D6NM30</accession>
<reference evidence="1" key="1">
    <citation type="submission" date="2015-12" db="EMBL/GenBank/DDBJ databases">
        <title>Update maize B73 reference genome by single molecule sequencing technologies.</title>
        <authorList>
            <consortium name="Maize Genome Sequencing Project"/>
            <person name="Ware D."/>
        </authorList>
    </citation>
    <scope>NUCLEOTIDE SEQUENCE [LARGE SCALE GENOMIC DNA]</scope>
    <source>
        <tissue evidence="1">Seedling</tissue>
    </source>
</reference>
<protein>
    <submittedName>
        <fullName evidence="1">Adaptin ear-binding coat-associated protein 1 NECAP-1</fullName>
    </submittedName>
</protein>